<feature type="region of interest" description="Disordered" evidence="1">
    <location>
        <begin position="1"/>
        <end position="20"/>
    </location>
</feature>
<gene>
    <name evidence="2" type="ORF">QE152_g15759</name>
</gene>
<protein>
    <submittedName>
        <fullName evidence="2">Uncharacterized protein</fullName>
    </submittedName>
</protein>
<name>A0AAW1L7L6_POPJA</name>
<comment type="caution">
    <text evidence="2">The sequence shown here is derived from an EMBL/GenBank/DDBJ whole genome shotgun (WGS) entry which is preliminary data.</text>
</comment>
<evidence type="ECO:0000313" key="3">
    <source>
        <dbReference type="Proteomes" id="UP001458880"/>
    </source>
</evidence>
<feature type="region of interest" description="Disordered" evidence="1">
    <location>
        <begin position="62"/>
        <end position="108"/>
    </location>
</feature>
<reference evidence="2 3" key="1">
    <citation type="journal article" date="2024" name="BMC Genomics">
        <title>De novo assembly and annotation of Popillia japonica's genome with initial clues to its potential as an invasive pest.</title>
        <authorList>
            <person name="Cucini C."/>
            <person name="Boschi S."/>
            <person name="Funari R."/>
            <person name="Cardaioli E."/>
            <person name="Iannotti N."/>
            <person name="Marturano G."/>
            <person name="Paoli F."/>
            <person name="Bruttini M."/>
            <person name="Carapelli A."/>
            <person name="Frati F."/>
            <person name="Nardi F."/>
        </authorList>
    </citation>
    <scope>NUCLEOTIDE SEQUENCE [LARGE SCALE GENOMIC DNA]</scope>
    <source>
        <strain evidence="2">DMR45628</strain>
    </source>
</reference>
<evidence type="ECO:0000313" key="2">
    <source>
        <dbReference type="EMBL" id="KAK9729821.1"/>
    </source>
</evidence>
<dbReference type="AlphaFoldDB" id="A0AAW1L7L6"/>
<dbReference type="Proteomes" id="UP001458880">
    <property type="component" value="Unassembled WGS sequence"/>
</dbReference>
<accession>A0AAW1L7L6</accession>
<feature type="compositionally biased region" description="Basic and acidic residues" evidence="1">
    <location>
        <begin position="72"/>
        <end position="92"/>
    </location>
</feature>
<evidence type="ECO:0000256" key="1">
    <source>
        <dbReference type="SAM" id="MobiDB-lite"/>
    </source>
</evidence>
<keyword evidence="3" id="KW-1185">Reference proteome</keyword>
<sequence length="108" mass="12029">MSTDNKENGSGSKNFEDSLKETGREVEDYLRGAGEKIGGYIKDTSKKIEDHIKHLVTFEDEKGDETITPDDGNLKEAEVQSDDAKNLNEKSKARAVSQEKVPEQTIEI</sequence>
<organism evidence="2 3">
    <name type="scientific">Popillia japonica</name>
    <name type="common">Japanese beetle</name>
    <dbReference type="NCBI Taxonomy" id="7064"/>
    <lineage>
        <taxon>Eukaryota</taxon>
        <taxon>Metazoa</taxon>
        <taxon>Ecdysozoa</taxon>
        <taxon>Arthropoda</taxon>
        <taxon>Hexapoda</taxon>
        <taxon>Insecta</taxon>
        <taxon>Pterygota</taxon>
        <taxon>Neoptera</taxon>
        <taxon>Endopterygota</taxon>
        <taxon>Coleoptera</taxon>
        <taxon>Polyphaga</taxon>
        <taxon>Scarabaeiformia</taxon>
        <taxon>Scarabaeidae</taxon>
        <taxon>Rutelinae</taxon>
        <taxon>Popillia</taxon>
    </lineage>
</organism>
<proteinExistence type="predicted"/>
<dbReference type="EMBL" id="JASPKY010000157">
    <property type="protein sequence ID" value="KAK9729821.1"/>
    <property type="molecule type" value="Genomic_DNA"/>
</dbReference>